<dbReference type="EMBL" id="LAZR01013023">
    <property type="protein sequence ID" value="KKM23940.1"/>
    <property type="molecule type" value="Genomic_DNA"/>
</dbReference>
<dbReference type="AlphaFoldDB" id="A0A0F9L8U0"/>
<organism evidence="1">
    <name type="scientific">marine sediment metagenome</name>
    <dbReference type="NCBI Taxonomy" id="412755"/>
    <lineage>
        <taxon>unclassified sequences</taxon>
        <taxon>metagenomes</taxon>
        <taxon>ecological metagenomes</taxon>
    </lineage>
</organism>
<reference evidence="1" key="1">
    <citation type="journal article" date="2015" name="Nature">
        <title>Complex archaea that bridge the gap between prokaryotes and eukaryotes.</title>
        <authorList>
            <person name="Spang A."/>
            <person name="Saw J.H."/>
            <person name="Jorgensen S.L."/>
            <person name="Zaremba-Niedzwiedzka K."/>
            <person name="Martijn J."/>
            <person name="Lind A.E."/>
            <person name="van Eijk R."/>
            <person name="Schleper C."/>
            <person name="Guy L."/>
            <person name="Ettema T.J."/>
        </authorList>
    </citation>
    <scope>NUCLEOTIDE SEQUENCE</scope>
</reference>
<sequence>CLTPLKIPGGTAMTFQRNLNREYATVGAAEVVFGDALTVSVLTNADYVGVNKGFTVSGALTTGLVNVGGPSNEIGYNFMNGAGGVVPHVLTKGAAMIIYTYTAGSDAVWRGYMQWAELEPGDLY</sequence>
<protein>
    <submittedName>
        <fullName evidence="1">Uncharacterized protein</fullName>
    </submittedName>
</protein>
<name>A0A0F9L8U0_9ZZZZ</name>
<gene>
    <name evidence="1" type="ORF">LCGC14_1610070</name>
</gene>
<evidence type="ECO:0000313" key="1">
    <source>
        <dbReference type="EMBL" id="KKM23940.1"/>
    </source>
</evidence>
<comment type="caution">
    <text evidence="1">The sequence shown here is derived from an EMBL/GenBank/DDBJ whole genome shotgun (WGS) entry which is preliminary data.</text>
</comment>
<feature type="non-terminal residue" evidence="1">
    <location>
        <position position="1"/>
    </location>
</feature>
<accession>A0A0F9L8U0</accession>
<proteinExistence type="predicted"/>